<dbReference type="AlphaFoldDB" id="A0A352IWC8"/>
<feature type="domain" description="Cytochrome c" evidence="6">
    <location>
        <begin position="27"/>
        <end position="114"/>
    </location>
</feature>
<dbReference type="PROSITE" id="PS51007">
    <property type="entry name" value="CYTC"/>
    <property type="match status" value="1"/>
</dbReference>
<dbReference type="SUPFAM" id="SSF46626">
    <property type="entry name" value="Cytochrome c"/>
    <property type="match status" value="1"/>
</dbReference>
<dbReference type="InterPro" id="IPR009056">
    <property type="entry name" value="Cyt_c-like_dom"/>
</dbReference>
<keyword evidence="2 4" id="KW-0479">Metal-binding</keyword>
<evidence type="ECO:0000256" key="5">
    <source>
        <dbReference type="SAM" id="SignalP"/>
    </source>
</evidence>
<evidence type="ECO:0000313" key="8">
    <source>
        <dbReference type="Proteomes" id="UP000263489"/>
    </source>
</evidence>
<evidence type="ECO:0000259" key="6">
    <source>
        <dbReference type="PROSITE" id="PS51007"/>
    </source>
</evidence>
<evidence type="ECO:0000256" key="1">
    <source>
        <dbReference type="ARBA" id="ARBA00022617"/>
    </source>
</evidence>
<name>A0A352IWC8_9GAMM</name>
<dbReference type="Pfam" id="PF13442">
    <property type="entry name" value="Cytochrome_CBB3"/>
    <property type="match status" value="1"/>
</dbReference>
<dbReference type="GO" id="GO:0046872">
    <property type="term" value="F:metal ion binding"/>
    <property type="evidence" value="ECO:0007669"/>
    <property type="project" value="UniProtKB-KW"/>
</dbReference>
<protein>
    <submittedName>
        <fullName evidence="7">Cytochrome c</fullName>
    </submittedName>
</protein>
<dbReference type="EMBL" id="DNNA01000256">
    <property type="protein sequence ID" value="HBC35761.1"/>
    <property type="molecule type" value="Genomic_DNA"/>
</dbReference>
<dbReference type="GO" id="GO:0020037">
    <property type="term" value="F:heme binding"/>
    <property type="evidence" value="ECO:0007669"/>
    <property type="project" value="InterPro"/>
</dbReference>
<sequence length="117" mass="12002">MKRSSFLIASLVAGSFAYSGGAAAQADSVEAGEKLYNSTCVACHGADGKGKLPGVPDFTKSDGRLTKSDDVLVTNIMEGFKSPGSSMAMPAKGGISSLTKEQAGAIVQYMRQAFASN</sequence>
<dbReference type="GO" id="GO:0009055">
    <property type="term" value="F:electron transfer activity"/>
    <property type="evidence" value="ECO:0007669"/>
    <property type="project" value="InterPro"/>
</dbReference>
<evidence type="ECO:0000256" key="4">
    <source>
        <dbReference type="PROSITE-ProRule" id="PRU00433"/>
    </source>
</evidence>
<evidence type="ECO:0000256" key="3">
    <source>
        <dbReference type="ARBA" id="ARBA00023004"/>
    </source>
</evidence>
<proteinExistence type="predicted"/>
<keyword evidence="3 4" id="KW-0408">Iron</keyword>
<dbReference type="PANTHER" id="PTHR35008">
    <property type="entry name" value="BLL4482 PROTEIN-RELATED"/>
    <property type="match status" value="1"/>
</dbReference>
<accession>A0A352IWC8</accession>
<gene>
    <name evidence="7" type="ORF">DC045_15965</name>
</gene>
<evidence type="ECO:0000256" key="2">
    <source>
        <dbReference type="ARBA" id="ARBA00022723"/>
    </source>
</evidence>
<dbReference type="Gene3D" id="1.10.760.10">
    <property type="entry name" value="Cytochrome c-like domain"/>
    <property type="match status" value="1"/>
</dbReference>
<keyword evidence="5" id="KW-0732">Signal</keyword>
<dbReference type="PANTHER" id="PTHR35008:SF4">
    <property type="entry name" value="BLL4482 PROTEIN"/>
    <property type="match status" value="1"/>
</dbReference>
<comment type="caution">
    <text evidence="7">The sequence shown here is derived from an EMBL/GenBank/DDBJ whole genome shotgun (WGS) entry which is preliminary data.</text>
</comment>
<dbReference type="Proteomes" id="UP000263489">
    <property type="component" value="Unassembled WGS sequence"/>
</dbReference>
<dbReference type="InterPro" id="IPR036909">
    <property type="entry name" value="Cyt_c-like_dom_sf"/>
</dbReference>
<dbReference type="InterPro" id="IPR051459">
    <property type="entry name" value="Cytochrome_c-type_DH"/>
</dbReference>
<reference evidence="7 8" key="1">
    <citation type="journal article" date="2018" name="Nat. Biotechnol.">
        <title>A standardized bacterial taxonomy based on genome phylogeny substantially revises the tree of life.</title>
        <authorList>
            <person name="Parks D.H."/>
            <person name="Chuvochina M."/>
            <person name="Waite D.W."/>
            <person name="Rinke C."/>
            <person name="Skarshewski A."/>
            <person name="Chaumeil P.A."/>
            <person name="Hugenholtz P."/>
        </authorList>
    </citation>
    <scope>NUCLEOTIDE SEQUENCE [LARGE SCALE GENOMIC DNA]</scope>
    <source>
        <strain evidence="7">UBA9380</strain>
    </source>
</reference>
<feature type="chain" id="PRO_5016989315" evidence="5">
    <location>
        <begin position="25"/>
        <end position="117"/>
    </location>
</feature>
<evidence type="ECO:0000313" key="7">
    <source>
        <dbReference type="EMBL" id="HBC35761.1"/>
    </source>
</evidence>
<organism evidence="7 8">
    <name type="scientific">Marinobacter adhaerens</name>
    <dbReference type="NCBI Taxonomy" id="1033846"/>
    <lineage>
        <taxon>Bacteria</taxon>
        <taxon>Pseudomonadati</taxon>
        <taxon>Pseudomonadota</taxon>
        <taxon>Gammaproteobacteria</taxon>
        <taxon>Pseudomonadales</taxon>
        <taxon>Marinobacteraceae</taxon>
        <taxon>Marinobacter</taxon>
    </lineage>
</organism>
<keyword evidence="1 4" id="KW-0349">Heme</keyword>
<feature type="signal peptide" evidence="5">
    <location>
        <begin position="1"/>
        <end position="24"/>
    </location>
</feature>